<feature type="signal peptide" evidence="1">
    <location>
        <begin position="1"/>
        <end position="20"/>
    </location>
</feature>
<dbReference type="AlphaFoldDB" id="A0A7U8C7G7"/>
<feature type="domain" description="Solute-binding protein family 3/N-terminal" evidence="2">
    <location>
        <begin position="26"/>
        <end position="249"/>
    </location>
</feature>
<name>A0A7U8C7G7_NEPCE</name>
<dbReference type="InterPro" id="IPR001638">
    <property type="entry name" value="Solute-binding_3/MltF_N"/>
</dbReference>
<sequence length="249" mass="28111">MVKMASWILFIMGISTGSLAASKTPDIILYTIDYPPYTIVSGNKVNGIDVDVVKAAFSEVSINAEIQAAPWKRILKNIEHGRVVGTISCSRRQDRETFMIFSDPISEILQVAVMSEQVDDRSINERIDLKAYSVLAVEGWGVEKELTNNQIEYSTTPSMDSGLNAVVYRGAGVFYTGELVTKYRARQLGLLDKIKIKRLDDVMPNKLHLCLSRDYPGNEQLLTEFNKGLKAIMENGRYQEIYDRYLLKK</sequence>
<reference evidence="3 4" key="1">
    <citation type="submission" date="2006-02" db="EMBL/GenBank/DDBJ databases">
        <authorList>
            <person name="Pinhassi J."/>
            <person name="Pedros-Alio C."/>
            <person name="Ferriera S."/>
            <person name="Johnson J."/>
            <person name="Kravitz S."/>
            <person name="Halpern A."/>
            <person name="Remington K."/>
            <person name="Beeson K."/>
            <person name="Tran B."/>
            <person name="Rogers Y.-H."/>
            <person name="Friedman R."/>
            <person name="Venter J.C."/>
        </authorList>
    </citation>
    <scope>NUCLEOTIDE SEQUENCE [LARGE SCALE GENOMIC DNA]</scope>
    <source>
        <strain evidence="3 4">MED92</strain>
    </source>
</reference>
<proteinExistence type="predicted"/>
<comment type="caution">
    <text evidence="3">The sequence shown here is derived from an EMBL/GenBank/DDBJ whole genome shotgun (WGS) entry which is preliminary data.</text>
</comment>
<keyword evidence="4" id="KW-1185">Reference proteome</keyword>
<dbReference type="PANTHER" id="PTHR38834:SF3">
    <property type="entry name" value="SOLUTE-BINDING PROTEIN FAMILY 3_N-TERMINAL DOMAIN-CONTAINING PROTEIN"/>
    <property type="match status" value="1"/>
</dbReference>
<evidence type="ECO:0000313" key="3">
    <source>
        <dbReference type="EMBL" id="EAR61311.1"/>
    </source>
</evidence>
<evidence type="ECO:0000313" key="4">
    <source>
        <dbReference type="Proteomes" id="UP000002171"/>
    </source>
</evidence>
<dbReference type="Proteomes" id="UP000002171">
    <property type="component" value="Unassembled WGS sequence"/>
</dbReference>
<feature type="chain" id="PRO_5031304243" evidence="1">
    <location>
        <begin position="21"/>
        <end position="249"/>
    </location>
</feature>
<accession>A0A7U8C7G7</accession>
<protein>
    <submittedName>
        <fullName evidence="3">Periplasmic binding protein, putative</fullName>
    </submittedName>
</protein>
<evidence type="ECO:0000256" key="1">
    <source>
        <dbReference type="SAM" id="SignalP"/>
    </source>
</evidence>
<dbReference type="SUPFAM" id="SSF53850">
    <property type="entry name" value="Periplasmic binding protein-like II"/>
    <property type="match status" value="1"/>
</dbReference>
<dbReference type="Gene3D" id="3.40.190.10">
    <property type="entry name" value="Periplasmic binding protein-like II"/>
    <property type="match status" value="2"/>
</dbReference>
<dbReference type="PANTHER" id="PTHR38834">
    <property type="entry name" value="PERIPLASMIC SUBSTRATE BINDING PROTEIN FAMILY 3"/>
    <property type="match status" value="1"/>
</dbReference>
<organism evidence="3 4">
    <name type="scientific">Neptuniibacter caesariensis</name>
    <dbReference type="NCBI Taxonomy" id="207954"/>
    <lineage>
        <taxon>Bacteria</taxon>
        <taxon>Pseudomonadati</taxon>
        <taxon>Pseudomonadota</taxon>
        <taxon>Gammaproteobacteria</taxon>
        <taxon>Oceanospirillales</taxon>
        <taxon>Oceanospirillaceae</taxon>
        <taxon>Neptuniibacter</taxon>
    </lineage>
</organism>
<keyword evidence="1" id="KW-0732">Signal</keyword>
<evidence type="ECO:0000259" key="2">
    <source>
        <dbReference type="SMART" id="SM00062"/>
    </source>
</evidence>
<gene>
    <name evidence="3" type="ORF">MED92_11309</name>
</gene>
<dbReference type="Pfam" id="PF00497">
    <property type="entry name" value="SBP_bac_3"/>
    <property type="match status" value="1"/>
</dbReference>
<dbReference type="EMBL" id="AAOW01000009">
    <property type="protein sequence ID" value="EAR61311.1"/>
    <property type="molecule type" value="Genomic_DNA"/>
</dbReference>
<dbReference type="SMART" id="SM00062">
    <property type="entry name" value="PBPb"/>
    <property type="match status" value="1"/>
</dbReference>